<feature type="transmembrane region" description="Helical" evidence="1">
    <location>
        <begin position="55"/>
        <end position="75"/>
    </location>
</feature>
<keyword evidence="3" id="KW-1185">Reference proteome</keyword>
<gene>
    <name evidence="2" type="ORF">Ato02nite_020350</name>
</gene>
<reference evidence="2 3" key="1">
    <citation type="submission" date="2021-03" db="EMBL/GenBank/DDBJ databases">
        <title>Whole genome shotgun sequence of Actinoplanes toevensis NBRC 105298.</title>
        <authorList>
            <person name="Komaki H."/>
            <person name="Tamura T."/>
        </authorList>
    </citation>
    <scope>NUCLEOTIDE SEQUENCE [LARGE SCALE GENOMIC DNA]</scope>
    <source>
        <strain evidence="2 3">NBRC 105298</strain>
    </source>
</reference>
<dbReference type="InterPro" id="IPR045629">
    <property type="entry name" value="DUF6232"/>
</dbReference>
<sequence length="148" mass="16556">MALNSGTSAASHSGWVVFYRGSRILVTSHHIDVINGGRYLVRDLSQVTRVHSYQYPASTVALLAGAVELVLGLVLTMYFGVAAMFGVAVVDAAGLAAAILLDHRRNPRWMELRATCRGRRIVLFRSRNQREFEQVRRAVIRAIETHHW</sequence>
<keyword evidence="1" id="KW-0812">Transmembrane</keyword>
<evidence type="ECO:0000313" key="2">
    <source>
        <dbReference type="EMBL" id="GIM90242.1"/>
    </source>
</evidence>
<dbReference type="Pfam" id="PF19744">
    <property type="entry name" value="DUF6232"/>
    <property type="match status" value="1"/>
</dbReference>
<organism evidence="2 3">
    <name type="scientific">Paractinoplanes toevensis</name>
    <dbReference type="NCBI Taxonomy" id="571911"/>
    <lineage>
        <taxon>Bacteria</taxon>
        <taxon>Bacillati</taxon>
        <taxon>Actinomycetota</taxon>
        <taxon>Actinomycetes</taxon>
        <taxon>Micromonosporales</taxon>
        <taxon>Micromonosporaceae</taxon>
        <taxon>Paractinoplanes</taxon>
    </lineage>
</organism>
<dbReference type="Proteomes" id="UP000677082">
    <property type="component" value="Unassembled WGS sequence"/>
</dbReference>
<dbReference type="AlphaFoldDB" id="A0A919VZL2"/>
<protein>
    <submittedName>
        <fullName evidence="2">Uncharacterized protein</fullName>
    </submittedName>
</protein>
<evidence type="ECO:0000313" key="3">
    <source>
        <dbReference type="Proteomes" id="UP000677082"/>
    </source>
</evidence>
<proteinExistence type="predicted"/>
<dbReference type="RefSeq" id="WP_213006174.1">
    <property type="nucleotide sequence ID" value="NZ_BOQN01000024.1"/>
</dbReference>
<accession>A0A919VZL2</accession>
<keyword evidence="1" id="KW-1133">Transmembrane helix</keyword>
<dbReference type="EMBL" id="BOQN01000024">
    <property type="protein sequence ID" value="GIM90242.1"/>
    <property type="molecule type" value="Genomic_DNA"/>
</dbReference>
<feature type="transmembrane region" description="Helical" evidence="1">
    <location>
        <begin position="81"/>
        <end position="101"/>
    </location>
</feature>
<comment type="caution">
    <text evidence="2">The sequence shown here is derived from an EMBL/GenBank/DDBJ whole genome shotgun (WGS) entry which is preliminary data.</text>
</comment>
<name>A0A919VZL2_9ACTN</name>
<keyword evidence="1" id="KW-0472">Membrane</keyword>
<evidence type="ECO:0000256" key="1">
    <source>
        <dbReference type="SAM" id="Phobius"/>
    </source>
</evidence>